<protein>
    <recommendedName>
        <fullName evidence="3">Reverse transcriptase domain-containing protein</fullName>
    </recommendedName>
</protein>
<dbReference type="AlphaFoldDB" id="A0A699KPF5"/>
<feature type="region of interest" description="Disordered" evidence="1">
    <location>
        <begin position="140"/>
        <end position="167"/>
    </location>
</feature>
<dbReference type="EMBL" id="BKCJ010532370">
    <property type="protein sequence ID" value="GFB00794.1"/>
    <property type="molecule type" value="Genomic_DNA"/>
</dbReference>
<evidence type="ECO:0008006" key="3">
    <source>
        <dbReference type="Google" id="ProtNLM"/>
    </source>
</evidence>
<feature type="non-terminal residue" evidence="2">
    <location>
        <position position="396"/>
    </location>
</feature>
<sequence length="396" mass="44921">MEDLKQQYLKELKRLSNLEYRDEIKITELTENFNGMSIEIQKKEKLLQQEQWAYLSTHPLKRLTSFCYDDDDDDDYNSAITPVLSTEKPIDSLSMGDEHLDTISATESDEVIKSSVEDLVLIPSESEGIPEHMCDVPFHDNSPPLDVSKDQFEDFSESNDEVSSTNKDSFSIDNIDYIEASPPDSELVSSEVMEIVIPEVGGIDDDIPLTIKDDNLHDKLLNVNLLIATIEALNDNPTPSSDCKTKSSSTSLNSLLEETNTFHNSLPEFENFYFDLGEISSGSTTTHSDISLPDYEAFYFDDDHIKEISSGSTTTHSDISLSEYDSFIFEEFIDELAHIISPPEYNCFYFRDLPDPGELMFVLNSEIRENLSTTLVNFPIEDDHSPLLAYVVWIFV</sequence>
<name>A0A699KPF5_TANCI</name>
<reference evidence="2" key="1">
    <citation type="journal article" date="2019" name="Sci. Rep.">
        <title>Draft genome of Tanacetum cinerariifolium, the natural source of mosquito coil.</title>
        <authorList>
            <person name="Yamashiro T."/>
            <person name="Shiraishi A."/>
            <person name="Satake H."/>
            <person name="Nakayama K."/>
        </authorList>
    </citation>
    <scope>NUCLEOTIDE SEQUENCE</scope>
</reference>
<proteinExistence type="predicted"/>
<gene>
    <name evidence="2" type="ORF">Tci_672765</name>
</gene>
<comment type="caution">
    <text evidence="2">The sequence shown here is derived from an EMBL/GenBank/DDBJ whole genome shotgun (WGS) entry which is preliminary data.</text>
</comment>
<evidence type="ECO:0000256" key="1">
    <source>
        <dbReference type="SAM" id="MobiDB-lite"/>
    </source>
</evidence>
<evidence type="ECO:0000313" key="2">
    <source>
        <dbReference type="EMBL" id="GFB00794.1"/>
    </source>
</evidence>
<organism evidence="2">
    <name type="scientific">Tanacetum cinerariifolium</name>
    <name type="common">Dalmatian daisy</name>
    <name type="synonym">Chrysanthemum cinerariifolium</name>
    <dbReference type="NCBI Taxonomy" id="118510"/>
    <lineage>
        <taxon>Eukaryota</taxon>
        <taxon>Viridiplantae</taxon>
        <taxon>Streptophyta</taxon>
        <taxon>Embryophyta</taxon>
        <taxon>Tracheophyta</taxon>
        <taxon>Spermatophyta</taxon>
        <taxon>Magnoliopsida</taxon>
        <taxon>eudicotyledons</taxon>
        <taxon>Gunneridae</taxon>
        <taxon>Pentapetalae</taxon>
        <taxon>asterids</taxon>
        <taxon>campanulids</taxon>
        <taxon>Asterales</taxon>
        <taxon>Asteraceae</taxon>
        <taxon>Asteroideae</taxon>
        <taxon>Anthemideae</taxon>
        <taxon>Anthemidinae</taxon>
        <taxon>Tanacetum</taxon>
    </lineage>
</organism>
<accession>A0A699KPF5</accession>